<dbReference type="OrthoDB" id="10263032at2759"/>
<keyword evidence="5" id="KW-0808">Transferase</keyword>
<dbReference type="Gene3D" id="1.25.40.1010">
    <property type="match status" value="1"/>
</dbReference>
<dbReference type="AlphaFoldDB" id="A0A5C3MZZ0"/>
<sequence length="852" mass="96232">MAPAIPAKRQLPSKESTLFKELLTLYETRQLKKGLKTADQILKKFPEHGETLCMKGLLLTHMGRREEGIETVKKGIRLDITSHIVWHVFGLIQKAEKNHEEALKSYTQALKCDKENTNILRDAANLQTQLRLYDALVETRHTLLRLRPALRQNWIGLAVAYHLNGQLSDAKQVLEAYEKTLKNVPDYDVEHSEVLLYHVRLLEDLNEFTEALTLLDSNAKSRAIVDRRVIRETRARLLSKLQQTDEAEGAWRVLIETNPDCTGYYRGYLNNKGIIIESLTDESRAEATQILRDLSSRIPRASAHRRLALTVATGEEFNELAKDYLTTRISKGIPSLFADVKTLYQDPVKRDFVEKTMEELREQWSSPSSEPTSYLWTLYFLAQHHSYLGRQSRALALLDEAIEHTPTLPELYTCKGRVLKRLGDFLGAARSVDYARQLDGQDRFLNTKCGKYMLRAGLVEEANQVLGLFTKKDAASPGSDLEDMQSLLYLIEEGNAHNRSGNLGMALKRYTAIQQVFNDYEDDQFDFHSYSIRKFTILIYLNLIDWEDRLRSFPNYPEAALAASQIYVRLHDDQSLLASLTAPAALSDAEKKAKNKAKKAARKQEDPKKGVPNAQGNEDKGLEPEPAKDDDPDGTKLLQASDRLEKAAAWLAPLTRLTKDNIDVWIAVYDVAVRRNKWLQAIRALSHAQSLDAKHPELHLRLIDLRKRNPSSACAEAIRPAVIASVQELIPDEMSLDTYNSQYLQTHTTSANAILSCARASHRLEAPLAEIEDLVFTLFHADVDLDVKTSLAALAFLEGIKSVRAEEFRTACDSKFELSTVFKSQEELAALRQNGANGTVESETAQPEEVLG</sequence>
<accession>A0A5C3MZZ0</accession>
<organism evidence="5 6">
    <name type="scientific">Heliocybe sulcata</name>
    <dbReference type="NCBI Taxonomy" id="5364"/>
    <lineage>
        <taxon>Eukaryota</taxon>
        <taxon>Fungi</taxon>
        <taxon>Dikarya</taxon>
        <taxon>Basidiomycota</taxon>
        <taxon>Agaricomycotina</taxon>
        <taxon>Agaricomycetes</taxon>
        <taxon>Gloeophyllales</taxon>
        <taxon>Gloeophyllaceae</taxon>
        <taxon>Heliocybe</taxon>
    </lineage>
</organism>
<dbReference type="EMBL" id="ML213516">
    <property type="protein sequence ID" value="TFK49358.1"/>
    <property type="molecule type" value="Genomic_DNA"/>
</dbReference>
<gene>
    <name evidence="5" type="ORF">OE88DRAFT_1662873</name>
</gene>
<dbReference type="PROSITE" id="PS50005">
    <property type="entry name" value="TPR"/>
    <property type="match status" value="1"/>
</dbReference>
<feature type="compositionally biased region" description="Basic and acidic residues" evidence="4">
    <location>
        <begin position="617"/>
        <end position="629"/>
    </location>
</feature>
<proteinExistence type="predicted"/>
<dbReference type="Proteomes" id="UP000305948">
    <property type="component" value="Unassembled WGS sequence"/>
</dbReference>
<dbReference type="InterPro" id="IPR019734">
    <property type="entry name" value="TPR_rpt"/>
</dbReference>
<protein>
    <submittedName>
        <fullName evidence="5">N-terminal acetyltransferase A, auxiliary subunit</fullName>
    </submittedName>
</protein>
<dbReference type="InterPro" id="IPR021183">
    <property type="entry name" value="NatA_aux_su"/>
</dbReference>
<evidence type="ECO:0000313" key="5">
    <source>
        <dbReference type="EMBL" id="TFK49358.1"/>
    </source>
</evidence>
<name>A0A5C3MZZ0_9AGAM</name>
<evidence type="ECO:0000256" key="3">
    <source>
        <dbReference type="PROSITE-ProRule" id="PRU00339"/>
    </source>
</evidence>
<dbReference type="FunFam" id="1.25.40.1040:FF:000003">
    <property type="entry name" value="N-terminal acetyltransferase A, auxiliary subunit"/>
    <property type="match status" value="1"/>
</dbReference>
<dbReference type="SMART" id="SM00028">
    <property type="entry name" value="TPR"/>
    <property type="match status" value="7"/>
</dbReference>
<dbReference type="Gene3D" id="1.25.40.1040">
    <property type="match status" value="1"/>
</dbReference>
<dbReference type="Pfam" id="PF12569">
    <property type="entry name" value="NatA_aux_su"/>
    <property type="match status" value="1"/>
</dbReference>
<feature type="region of interest" description="Disordered" evidence="4">
    <location>
        <begin position="588"/>
        <end position="636"/>
    </location>
</feature>
<dbReference type="PIRSF" id="PIRSF000422">
    <property type="entry name" value="N-terminal-AcTrfase-A_aux_su"/>
    <property type="match status" value="1"/>
</dbReference>
<dbReference type="GO" id="GO:0016740">
    <property type="term" value="F:transferase activity"/>
    <property type="evidence" value="ECO:0007669"/>
    <property type="project" value="UniProtKB-KW"/>
</dbReference>
<dbReference type="InterPro" id="IPR011990">
    <property type="entry name" value="TPR-like_helical_dom_sf"/>
</dbReference>
<dbReference type="Pfam" id="PF13181">
    <property type="entry name" value="TPR_8"/>
    <property type="match status" value="1"/>
</dbReference>
<dbReference type="SUPFAM" id="SSF48452">
    <property type="entry name" value="TPR-like"/>
    <property type="match status" value="2"/>
</dbReference>
<keyword evidence="2 3" id="KW-0802">TPR repeat</keyword>
<reference evidence="5 6" key="1">
    <citation type="journal article" date="2019" name="Nat. Ecol. Evol.">
        <title>Megaphylogeny resolves global patterns of mushroom evolution.</title>
        <authorList>
            <person name="Varga T."/>
            <person name="Krizsan K."/>
            <person name="Foldi C."/>
            <person name="Dima B."/>
            <person name="Sanchez-Garcia M."/>
            <person name="Sanchez-Ramirez S."/>
            <person name="Szollosi G.J."/>
            <person name="Szarkandi J.G."/>
            <person name="Papp V."/>
            <person name="Albert L."/>
            <person name="Andreopoulos W."/>
            <person name="Angelini C."/>
            <person name="Antonin V."/>
            <person name="Barry K.W."/>
            <person name="Bougher N.L."/>
            <person name="Buchanan P."/>
            <person name="Buyck B."/>
            <person name="Bense V."/>
            <person name="Catcheside P."/>
            <person name="Chovatia M."/>
            <person name="Cooper J."/>
            <person name="Damon W."/>
            <person name="Desjardin D."/>
            <person name="Finy P."/>
            <person name="Geml J."/>
            <person name="Haridas S."/>
            <person name="Hughes K."/>
            <person name="Justo A."/>
            <person name="Karasinski D."/>
            <person name="Kautmanova I."/>
            <person name="Kiss B."/>
            <person name="Kocsube S."/>
            <person name="Kotiranta H."/>
            <person name="LaButti K.M."/>
            <person name="Lechner B.E."/>
            <person name="Liimatainen K."/>
            <person name="Lipzen A."/>
            <person name="Lukacs Z."/>
            <person name="Mihaltcheva S."/>
            <person name="Morgado L.N."/>
            <person name="Niskanen T."/>
            <person name="Noordeloos M.E."/>
            <person name="Ohm R.A."/>
            <person name="Ortiz-Santana B."/>
            <person name="Ovrebo C."/>
            <person name="Racz N."/>
            <person name="Riley R."/>
            <person name="Savchenko A."/>
            <person name="Shiryaev A."/>
            <person name="Soop K."/>
            <person name="Spirin V."/>
            <person name="Szebenyi C."/>
            <person name="Tomsovsky M."/>
            <person name="Tulloss R.E."/>
            <person name="Uehling J."/>
            <person name="Grigoriev I.V."/>
            <person name="Vagvolgyi C."/>
            <person name="Papp T."/>
            <person name="Martin F.M."/>
            <person name="Miettinen O."/>
            <person name="Hibbett D.S."/>
            <person name="Nagy L.G."/>
        </authorList>
    </citation>
    <scope>NUCLEOTIDE SEQUENCE [LARGE SCALE GENOMIC DNA]</scope>
    <source>
        <strain evidence="5 6">OMC1185</strain>
    </source>
</reference>
<evidence type="ECO:0000256" key="4">
    <source>
        <dbReference type="SAM" id="MobiDB-lite"/>
    </source>
</evidence>
<keyword evidence="6" id="KW-1185">Reference proteome</keyword>
<dbReference type="PANTHER" id="PTHR22767">
    <property type="entry name" value="N-TERMINAL ACETYLTRANSFERASE-RELATED"/>
    <property type="match status" value="1"/>
</dbReference>
<evidence type="ECO:0000256" key="1">
    <source>
        <dbReference type="ARBA" id="ARBA00022737"/>
    </source>
</evidence>
<dbReference type="STRING" id="5364.A0A5C3MZZ0"/>
<dbReference type="GO" id="GO:0031415">
    <property type="term" value="C:NatA complex"/>
    <property type="evidence" value="ECO:0007669"/>
    <property type="project" value="TreeGrafter"/>
</dbReference>
<feature type="repeat" description="TPR" evidence="3">
    <location>
        <begin position="83"/>
        <end position="116"/>
    </location>
</feature>
<feature type="region of interest" description="Disordered" evidence="4">
    <location>
        <begin position="833"/>
        <end position="852"/>
    </location>
</feature>
<dbReference type="PANTHER" id="PTHR22767:SF2">
    <property type="entry name" value="N(ALPHA)-ACETYLTRANSFERASE 15_16, ISOFORM A"/>
    <property type="match status" value="1"/>
</dbReference>
<feature type="compositionally biased region" description="Polar residues" evidence="4">
    <location>
        <begin position="834"/>
        <end position="845"/>
    </location>
</feature>
<keyword evidence="1" id="KW-0677">Repeat</keyword>
<evidence type="ECO:0000256" key="2">
    <source>
        <dbReference type="ARBA" id="ARBA00022803"/>
    </source>
</evidence>
<evidence type="ECO:0000313" key="6">
    <source>
        <dbReference type="Proteomes" id="UP000305948"/>
    </source>
</evidence>